<keyword evidence="2" id="KW-1185">Reference proteome</keyword>
<reference evidence="1 2" key="1">
    <citation type="submission" date="2016-10" db="EMBL/GenBank/DDBJ databases">
        <authorList>
            <person name="de Groot N.N."/>
        </authorList>
    </citation>
    <scope>NUCLEOTIDE SEQUENCE [LARGE SCALE GENOMIC DNA]</scope>
    <source>
        <strain evidence="1 2">DSM 19033</strain>
    </source>
</reference>
<protein>
    <submittedName>
        <fullName evidence="1">Uncharacterized protein</fullName>
    </submittedName>
</protein>
<dbReference type="Proteomes" id="UP000198850">
    <property type="component" value="Unassembled WGS sequence"/>
</dbReference>
<organism evidence="1 2">
    <name type="scientific">Pedobacter hartonius</name>
    <dbReference type="NCBI Taxonomy" id="425514"/>
    <lineage>
        <taxon>Bacteria</taxon>
        <taxon>Pseudomonadati</taxon>
        <taxon>Bacteroidota</taxon>
        <taxon>Sphingobacteriia</taxon>
        <taxon>Sphingobacteriales</taxon>
        <taxon>Sphingobacteriaceae</taxon>
        <taxon>Pedobacter</taxon>
    </lineage>
</organism>
<proteinExistence type="predicted"/>
<evidence type="ECO:0000313" key="2">
    <source>
        <dbReference type="Proteomes" id="UP000198850"/>
    </source>
</evidence>
<sequence length="51" mass="5909">MPFENQAVFLVSGSIIDPIMVIMDQGMMNIYQTRIIYKRLEILLNSFLVMA</sequence>
<name>A0A1H3W765_9SPHI</name>
<dbReference type="AlphaFoldDB" id="A0A1H3W765"/>
<dbReference type="EMBL" id="FNRA01000001">
    <property type="protein sequence ID" value="SDZ82916.1"/>
    <property type="molecule type" value="Genomic_DNA"/>
</dbReference>
<dbReference type="STRING" id="425514.SAMN05443550_101126"/>
<evidence type="ECO:0000313" key="1">
    <source>
        <dbReference type="EMBL" id="SDZ82916.1"/>
    </source>
</evidence>
<accession>A0A1H3W765</accession>
<gene>
    <name evidence="1" type="ORF">SAMN05443550_101126</name>
</gene>